<reference evidence="2 3" key="1">
    <citation type="submission" date="2022-05" db="EMBL/GenBank/DDBJ databases">
        <title>Novel Pseudomonas spp. Isolated from a Rainbow Trout Aquaculture Facility.</title>
        <authorList>
            <person name="Testerman T."/>
            <person name="Graf J."/>
        </authorList>
    </citation>
    <scope>NUCLEOTIDE SEQUENCE [LARGE SCALE GENOMIC DNA]</scope>
    <source>
        <strain evidence="2 3">ID1042</strain>
    </source>
</reference>
<evidence type="ECO:0000313" key="2">
    <source>
        <dbReference type="EMBL" id="MDD1011295.1"/>
    </source>
</evidence>
<comment type="caution">
    <text evidence="2">The sequence shown here is derived from an EMBL/GenBank/DDBJ whole genome shotgun (WGS) entry which is preliminary data.</text>
</comment>
<gene>
    <name evidence="2" type="ORF">M5G27_27880</name>
</gene>
<dbReference type="AlphaFoldDB" id="A0A9X4HCP9"/>
<dbReference type="EMBL" id="JAMDHA010000041">
    <property type="protein sequence ID" value="MDD1011295.1"/>
    <property type="molecule type" value="Genomic_DNA"/>
</dbReference>
<proteinExistence type="predicted"/>
<evidence type="ECO:0000256" key="1">
    <source>
        <dbReference type="SAM" id="SignalP"/>
    </source>
</evidence>
<feature type="signal peptide" evidence="1">
    <location>
        <begin position="1"/>
        <end position="19"/>
    </location>
</feature>
<keyword evidence="3" id="KW-1185">Reference proteome</keyword>
<feature type="chain" id="PRO_5040948052" evidence="1">
    <location>
        <begin position="20"/>
        <end position="121"/>
    </location>
</feature>
<sequence length="121" mass="12801">MKRPLLLLPLMLAMLAGCSKPVPTETGPEPGTAAAAKELAPNFLLQMFTVVDEPVIDGDTATVNAVILNQKCVLTMQRTNETPYGWLVSKQSCVATNLSTQGANSPIVTGKGAQVVIHAQR</sequence>
<evidence type="ECO:0000313" key="3">
    <source>
        <dbReference type="Proteomes" id="UP001148185"/>
    </source>
</evidence>
<name>A0A9X4HCP9_9PSED</name>
<protein>
    <submittedName>
        <fullName evidence="2">Uncharacterized protein</fullName>
    </submittedName>
</protein>
<dbReference type="RefSeq" id="WP_050683009.1">
    <property type="nucleotide sequence ID" value="NZ_JAMDHA010000041.1"/>
</dbReference>
<dbReference type="PROSITE" id="PS51257">
    <property type="entry name" value="PROKAR_LIPOPROTEIN"/>
    <property type="match status" value="1"/>
</dbReference>
<dbReference type="Proteomes" id="UP001148185">
    <property type="component" value="Unassembled WGS sequence"/>
</dbReference>
<organism evidence="2 3">
    <name type="scientific">Pseudomonas shahriarae</name>
    <dbReference type="NCBI Taxonomy" id="2745512"/>
    <lineage>
        <taxon>Bacteria</taxon>
        <taxon>Pseudomonadati</taxon>
        <taxon>Pseudomonadota</taxon>
        <taxon>Gammaproteobacteria</taxon>
        <taxon>Pseudomonadales</taxon>
        <taxon>Pseudomonadaceae</taxon>
        <taxon>Pseudomonas</taxon>
    </lineage>
</organism>
<accession>A0A9X4HCP9</accession>
<keyword evidence="1" id="KW-0732">Signal</keyword>